<gene>
    <name evidence="10" type="ORF">EV192_103399</name>
</gene>
<dbReference type="Gene3D" id="1.20.1560.10">
    <property type="entry name" value="ABC transporter type 1, transmembrane domain"/>
    <property type="match status" value="1"/>
</dbReference>
<comment type="caution">
    <text evidence="10">The sequence shown here is derived from an EMBL/GenBank/DDBJ whole genome shotgun (WGS) entry which is preliminary data.</text>
</comment>
<keyword evidence="4 10" id="KW-0067">ATP-binding</keyword>
<reference evidence="10 11" key="1">
    <citation type="submission" date="2019-03" db="EMBL/GenBank/DDBJ databases">
        <title>Genomic Encyclopedia of Type Strains, Phase IV (KMG-IV): sequencing the most valuable type-strain genomes for metagenomic binning, comparative biology and taxonomic classification.</title>
        <authorList>
            <person name="Goeker M."/>
        </authorList>
    </citation>
    <scope>NUCLEOTIDE SEQUENCE [LARGE SCALE GENOMIC DNA]</scope>
    <source>
        <strain evidence="10 11">DSM 45934</strain>
    </source>
</reference>
<protein>
    <submittedName>
        <fullName evidence="10">ATP-binding cassette subfamily B protein</fullName>
    </submittedName>
</protein>
<keyword evidence="3" id="KW-0547">Nucleotide-binding</keyword>
<dbReference type="PANTHER" id="PTHR43394">
    <property type="entry name" value="ATP-DEPENDENT PERMEASE MDL1, MITOCHONDRIAL"/>
    <property type="match status" value="1"/>
</dbReference>
<evidence type="ECO:0000256" key="6">
    <source>
        <dbReference type="ARBA" id="ARBA00023136"/>
    </source>
</evidence>
<dbReference type="GO" id="GO:0016887">
    <property type="term" value="F:ATP hydrolysis activity"/>
    <property type="evidence" value="ECO:0007669"/>
    <property type="project" value="InterPro"/>
</dbReference>
<evidence type="ECO:0000256" key="4">
    <source>
        <dbReference type="ARBA" id="ARBA00022840"/>
    </source>
</evidence>
<keyword evidence="6 7" id="KW-0472">Membrane</keyword>
<dbReference type="InterPro" id="IPR036640">
    <property type="entry name" value="ABC1_TM_sf"/>
</dbReference>
<evidence type="ECO:0000256" key="5">
    <source>
        <dbReference type="ARBA" id="ARBA00022989"/>
    </source>
</evidence>
<dbReference type="Gene3D" id="3.40.50.300">
    <property type="entry name" value="P-loop containing nucleotide triphosphate hydrolases"/>
    <property type="match status" value="1"/>
</dbReference>
<dbReference type="GO" id="GO:0015421">
    <property type="term" value="F:ABC-type oligopeptide transporter activity"/>
    <property type="evidence" value="ECO:0007669"/>
    <property type="project" value="TreeGrafter"/>
</dbReference>
<evidence type="ECO:0000259" key="9">
    <source>
        <dbReference type="PROSITE" id="PS50929"/>
    </source>
</evidence>
<organism evidence="10 11">
    <name type="scientific">Actinocrispum wychmicini</name>
    <dbReference type="NCBI Taxonomy" id="1213861"/>
    <lineage>
        <taxon>Bacteria</taxon>
        <taxon>Bacillati</taxon>
        <taxon>Actinomycetota</taxon>
        <taxon>Actinomycetes</taxon>
        <taxon>Pseudonocardiales</taxon>
        <taxon>Pseudonocardiaceae</taxon>
        <taxon>Actinocrispum</taxon>
    </lineage>
</organism>
<dbReference type="InterPro" id="IPR027417">
    <property type="entry name" value="P-loop_NTPase"/>
</dbReference>
<dbReference type="InterPro" id="IPR039421">
    <property type="entry name" value="Type_1_exporter"/>
</dbReference>
<dbReference type="InterPro" id="IPR017871">
    <property type="entry name" value="ABC_transporter-like_CS"/>
</dbReference>
<dbReference type="Pfam" id="PF00005">
    <property type="entry name" value="ABC_tran"/>
    <property type="match status" value="1"/>
</dbReference>
<sequence>MSRFATWRRSVAMLFTLCFRADLRRSLTLFGYAIAINVLQLTATVGVRPLVDSASRGDTHGVMIAAGVIAVAVALASLCGRGFVALTASVMERAGLLIDAKLIELAAGVPTVDHYERPRYVDQMTLVRQERRVMAQMMNAMALNLQSFLYLVGAVVLLGTIDPWLLLLPVFGVPALLAHRRSTKLALKARQANAQPTLLRNHLYKVASSPAAGKELRVYGLTDEFVARHRATADAMERTATRASLRGVVLSLVSSLIFAVGYIGAAATVLGEAIDGLASVGSVVLAVALAALVNSQVSSVVQSGTYFQQVLKTAERLVWLTDYAAGATRRDGEHTPVPARLTSGIELKDVSFSYPDTEKVVLDRVNLTLPTGAVVALVGDNGSGKTTLVKLLTGMYRPTSGTITVDGVGLDSFVPAEWQRRARGAFQDFARFELLLGQTVGIGDMPRMDDQEAVVAALSRAGAAEMAEVEPQGLRTQLGTAWGGVDLSGGQWQKLALGRAVMAEDPLVVVLDEPTAALDAPTEHATFERFARIAAAGANRGHVTLLVSHRFTTVRMADFIVVLQKGTVVETGTHAELIAARGLYAELYALQQKAYS</sequence>
<evidence type="ECO:0000313" key="10">
    <source>
        <dbReference type="EMBL" id="TCO60818.1"/>
    </source>
</evidence>
<dbReference type="SUPFAM" id="SSF52540">
    <property type="entry name" value="P-loop containing nucleoside triphosphate hydrolases"/>
    <property type="match status" value="1"/>
</dbReference>
<dbReference type="SMART" id="SM00382">
    <property type="entry name" value="AAA"/>
    <property type="match status" value="1"/>
</dbReference>
<evidence type="ECO:0000259" key="8">
    <source>
        <dbReference type="PROSITE" id="PS50893"/>
    </source>
</evidence>
<feature type="domain" description="ABC transmembrane type-1" evidence="9">
    <location>
        <begin position="33"/>
        <end position="309"/>
    </location>
</feature>
<keyword evidence="5 7" id="KW-1133">Transmembrane helix</keyword>
<dbReference type="SUPFAM" id="SSF90123">
    <property type="entry name" value="ABC transporter transmembrane region"/>
    <property type="match status" value="1"/>
</dbReference>
<dbReference type="GO" id="GO:0005886">
    <property type="term" value="C:plasma membrane"/>
    <property type="evidence" value="ECO:0007669"/>
    <property type="project" value="UniProtKB-SubCell"/>
</dbReference>
<dbReference type="PROSITE" id="PS50893">
    <property type="entry name" value="ABC_TRANSPORTER_2"/>
    <property type="match status" value="1"/>
</dbReference>
<dbReference type="OrthoDB" id="9806127at2"/>
<proteinExistence type="predicted"/>
<evidence type="ECO:0000256" key="2">
    <source>
        <dbReference type="ARBA" id="ARBA00022692"/>
    </source>
</evidence>
<feature type="transmembrane region" description="Helical" evidence="7">
    <location>
        <begin position="30"/>
        <end position="51"/>
    </location>
</feature>
<dbReference type="InterPro" id="IPR011527">
    <property type="entry name" value="ABC1_TM_dom"/>
</dbReference>
<evidence type="ECO:0000313" key="11">
    <source>
        <dbReference type="Proteomes" id="UP000295680"/>
    </source>
</evidence>
<feature type="transmembrane region" description="Helical" evidence="7">
    <location>
        <begin position="248"/>
        <end position="270"/>
    </location>
</feature>
<dbReference type="InterPro" id="IPR003593">
    <property type="entry name" value="AAA+_ATPase"/>
</dbReference>
<accession>A0A4R2JU41</accession>
<feature type="transmembrane region" description="Helical" evidence="7">
    <location>
        <begin position="63"/>
        <end position="84"/>
    </location>
</feature>
<dbReference type="RefSeq" id="WP_132116082.1">
    <property type="nucleotide sequence ID" value="NZ_SLWS01000003.1"/>
</dbReference>
<keyword evidence="2 7" id="KW-0812">Transmembrane</keyword>
<keyword evidence="11" id="KW-1185">Reference proteome</keyword>
<feature type="domain" description="ABC transporter" evidence="8">
    <location>
        <begin position="345"/>
        <end position="590"/>
    </location>
</feature>
<evidence type="ECO:0000256" key="1">
    <source>
        <dbReference type="ARBA" id="ARBA00004651"/>
    </source>
</evidence>
<dbReference type="PANTHER" id="PTHR43394:SF1">
    <property type="entry name" value="ATP-BINDING CASSETTE SUB-FAMILY B MEMBER 10, MITOCHONDRIAL"/>
    <property type="match status" value="1"/>
</dbReference>
<evidence type="ECO:0000256" key="7">
    <source>
        <dbReference type="SAM" id="Phobius"/>
    </source>
</evidence>
<dbReference type="Proteomes" id="UP000295680">
    <property type="component" value="Unassembled WGS sequence"/>
</dbReference>
<dbReference type="PROSITE" id="PS00211">
    <property type="entry name" value="ABC_TRANSPORTER_1"/>
    <property type="match status" value="1"/>
</dbReference>
<dbReference type="AlphaFoldDB" id="A0A4R2JU41"/>
<name>A0A4R2JU41_9PSEU</name>
<dbReference type="PROSITE" id="PS50929">
    <property type="entry name" value="ABC_TM1F"/>
    <property type="match status" value="1"/>
</dbReference>
<dbReference type="EMBL" id="SLWS01000003">
    <property type="protein sequence ID" value="TCO60818.1"/>
    <property type="molecule type" value="Genomic_DNA"/>
</dbReference>
<feature type="transmembrane region" description="Helical" evidence="7">
    <location>
        <begin position="148"/>
        <end position="178"/>
    </location>
</feature>
<evidence type="ECO:0000256" key="3">
    <source>
        <dbReference type="ARBA" id="ARBA00022741"/>
    </source>
</evidence>
<dbReference type="GO" id="GO:0005524">
    <property type="term" value="F:ATP binding"/>
    <property type="evidence" value="ECO:0007669"/>
    <property type="project" value="UniProtKB-KW"/>
</dbReference>
<comment type="subcellular location">
    <subcellularLocation>
        <location evidence="1">Cell membrane</location>
        <topology evidence="1">Multi-pass membrane protein</topology>
    </subcellularLocation>
</comment>
<dbReference type="InterPro" id="IPR003439">
    <property type="entry name" value="ABC_transporter-like_ATP-bd"/>
</dbReference>